<feature type="transmembrane region" description="Helical" evidence="12">
    <location>
        <begin position="385"/>
        <end position="405"/>
    </location>
</feature>
<evidence type="ECO:0000256" key="8">
    <source>
        <dbReference type="ARBA" id="ARBA00023053"/>
    </source>
</evidence>
<dbReference type="EMBL" id="OY731403">
    <property type="protein sequence ID" value="CAJ1960893.1"/>
    <property type="molecule type" value="Genomic_DNA"/>
</dbReference>
<evidence type="ECO:0000256" key="4">
    <source>
        <dbReference type="ARBA" id="ARBA00022538"/>
    </source>
</evidence>
<evidence type="ECO:0000259" key="13">
    <source>
        <dbReference type="Pfam" id="PF01699"/>
    </source>
</evidence>
<comment type="subcellular location">
    <subcellularLocation>
        <location evidence="1">Membrane</location>
        <topology evidence="1">Multi-pass membrane protein</topology>
    </subcellularLocation>
</comment>
<evidence type="ECO:0000256" key="1">
    <source>
        <dbReference type="ARBA" id="ARBA00004141"/>
    </source>
</evidence>
<keyword evidence="10" id="KW-0406">Ion transport</keyword>
<evidence type="ECO:0000256" key="2">
    <source>
        <dbReference type="ARBA" id="ARBA00022448"/>
    </source>
</evidence>
<dbReference type="GO" id="GO:0006814">
    <property type="term" value="P:sodium ion transport"/>
    <property type="evidence" value="ECO:0007669"/>
    <property type="project" value="UniProtKB-KW"/>
</dbReference>
<feature type="transmembrane region" description="Helical" evidence="12">
    <location>
        <begin position="353"/>
        <end position="373"/>
    </location>
</feature>
<protein>
    <recommendedName>
        <fullName evidence="13">Sodium/calcium exchanger membrane region domain-containing protein</fullName>
    </recommendedName>
</protein>
<dbReference type="GO" id="GO:0006813">
    <property type="term" value="P:potassium ion transport"/>
    <property type="evidence" value="ECO:0007669"/>
    <property type="project" value="UniProtKB-KW"/>
</dbReference>
<dbReference type="InterPro" id="IPR051359">
    <property type="entry name" value="CaCA_antiporter"/>
</dbReference>
<evidence type="ECO:0000256" key="9">
    <source>
        <dbReference type="ARBA" id="ARBA00023136"/>
    </source>
</evidence>
<evidence type="ECO:0000256" key="12">
    <source>
        <dbReference type="SAM" id="Phobius"/>
    </source>
</evidence>
<evidence type="ECO:0000256" key="11">
    <source>
        <dbReference type="ARBA" id="ARBA00038187"/>
    </source>
</evidence>
<comment type="similarity">
    <text evidence="11">Belongs to the Ca(2+):cation antiporter (CaCA) (TC 2.A.19) family. Cation/calcium exchanger (CCX) subfamily.</text>
</comment>
<dbReference type="PANTHER" id="PTHR12266">
    <property type="entry name" value="NA+/CA2+ K+ INDEPENDENT EXCHANGER"/>
    <property type="match status" value="1"/>
</dbReference>
<proteinExistence type="inferred from homology"/>
<name>A0AA86VFQ4_9FABA</name>
<feature type="transmembrane region" description="Helical" evidence="12">
    <location>
        <begin position="198"/>
        <end position="219"/>
    </location>
</feature>
<keyword evidence="8" id="KW-0915">Sodium</keyword>
<evidence type="ECO:0000256" key="10">
    <source>
        <dbReference type="ARBA" id="ARBA00023201"/>
    </source>
</evidence>
<keyword evidence="3" id="KW-0050">Antiport</keyword>
<sequence length="543" mass="59268">MAVAWLKLKRKASSIPIILITTLVLVFFSVNPPSPIATPRRSLLLAPSPCSANSNGLLNYHCLFPQHSSLSIPSLSLFLLLHFYILITTAQHHFSIVTTKLASHLSLSPSMAAVTLLSLGNGAPDVFASLAALRAGQYRTGFGAILSAGTFVSALVVGFVAIHAAPFSVDPAPFVRDVLFYLTAAMFLFYVYLSAEIFLWQAVGFVVFYLFFVGFVFYMDLGMAYPNEKSSADLEEQMEWDSDAKVSGSAEGEKRASGVRGTFRLVCCCSFRFEYVRCPDFLSLALCTQISKTWELPVKTLLRLTIPQPAPAQWSRFYASANIALCPLSLLYACNSFIPFNHPIVFLLPNTHLPLWSVVLMTSFSLAFLHFVIEKEPPKAEHLPVVVTAFVMSVFWISTTAGELVNCLEAIGTHLKVPPAFLGLTVLAWGNSVGDLVADVAVAKAGHPAMAMAGCFAGPMFNMLVGLGSALVIQTANVYPRAYQLNFHVGIVIAFVFLLLSLMGSLLVITWCRFRVPRFWGFCLVGIYVVFMAASLVIAMFSG</sequence>
<dbReference type="Gramene" id="rna-AYBTSS11_LOCUS18438">
    <property type="protein sequence ID" value="CAJ1960893.1"/>
    <property type="gene ID" value="gene-AYBTSS11_LOCUS18438"/>
</dbReference>
<dbReference type="Gene3D" id="1.20.1420.30">
    <property type="entry name" value="NCX, central ion-binding region"/>
    <property type="match status" value="2"/>
</dbReference>
<dbReference type="Pfam" id="PF01699">
    <property type="entry name" value="Na_Ca_ex"/>
    <property type="match status" value="2"/>
</dbReference>
<feature type="transmembrane region" description="Helical" evidence="12">
    <location>
        <begin position="519"/>
        <end position="541"/>
    </location>
</feature>
<keyword evidence="6" id="KW-0630">Potassium</keyword>
<feature type="domain" description="Sodium/calcium exchanger membrane region" evidence="13">
    <location>
        <begin position="76"/>
        <end position="217"/>
    </location>
</feature>
<feature type="transmembrane region" description="Helical" evidence="12">
    <location>
        <begin position="70"/>
        <end position="89"/>
    </location>
</feature>
<feature type="transmembrane region" description="Helical" evidence="12">
    <location>
        <begin position="485"/>
        <end position="512"/>
    </location>
</feature>
<dbReference type="GO" id="GO:0015297">
    <property type="term" value="F:antiporter activity"/>
    <property type="evidence" value="ECO:0007669"/>
    <property type="project" value="UniProtKB-KW"/>
</dbReference>
<keyword evidence="4" id="KW-0633">Potassium transport</keyword>
<feature type="transmembrane region" description="Helical" evidence="12">
    <location>
        <begin position="317"/>
        <end position="338"/>
    </location>
</feature>
<evidence type="ECO:0000313" key="15">
    <source>
        <dbReference type="Proteomes" id="UP001189624"/>
    </source>
</evidence>
<dbReference type="GO" id="GO:0008324">
    <property type="term" value="F:monoatomic cation transmembrane transporter activity"/>
    <property type="evidence" value="ECO:0007669"/>
    <property type="project" value="TreeGrafter"/>
</dbReference>
<keyword evidence="7 12" id="KW-1133">Transmembrane helix</keyword>
<evidence type="ECO:0000256" key="5">
    <source>
        <dbReference type="ARBA" id="ARBA00022692"/>
    </source>
</evidence>
<dbReference type="AlphaFoldDB" id="A0AA86VFQ4"/>
<accession>A0AA86VFQ4</accession>
<feature type="domain" description="Sodium/calcium exchanger membrane region" evidence="13">
    <location>
        <begin position="387"/>
        <end position="536"/>
    </location>
</feature>
<feature type="transmembrane region" description="Helical" evidence="12">
    <location>
        <begin position="174"/>
        <end position="192"/>
    </location>
</feature>
<evidence type="ECO:0000256" key="7">
    <source>
        <dbReference type="ARBA" id="ARBA00022989"/>
    </source>
</evidence>
<dbReference type="InterPro" id="IPR044880">
    <property type="entry name" value="NCX_ion-bd_dom_sf"/>
</dbReference>
<dbReference type="GO" id="GO:0016020">
    <property type="term" value="C:membrane"/>
    <property type="evidence" value="ECO:0007669"/>
    <property type="project" value="UniProtKB-SubCell"/>
</dbReference>
<evidence type="ECO:0000256" key="3">
    <source>
        <dbReference type="ARBA" id="ARBA00022449"/>
    </source>
</evidence>
<dbReference type="InterPro" id="IPR004837">
    <property type="entry name" value="NaCa_Exmemb"/>
</dbReference>
<keyword evidence="15" id="KW-1185">Reference proteome</keyword>
<dbReference type="Proteomes" id="UP001189624">
    <property type="component" value="Chromosome 6"/>
</dbReference>
<feature type="transmembrane region" description="Helical" evidence="12">
    <location>
        <begin position="450"/>
        <end position="473"/>
    </location>
</feature>
<dbReference type="PANTHER" id="PTHR12266:SF33">
    <property type="entry name" value="CATION_CALCIUM EXCHANGER 5"/>
    <property type="match status" value="1"/>
</dbReference>
<reference evidence="14" key="1">
    <citation type="submission" date="2023-10" db="EMBL/GenBank/DDBJ databases">
        <authorList>
            <person name="Domelevo Entfellner J.-B."/>
        </authorList>
    </citation>
    <scope>NUCLEOTIDE SEQUENCE</scope>
</reference>
<keyword evidence="9 12" id="KW-0472">Membrane</keyword>
<gene>
    <name evidence="14" type="ORF">AYBTSS11_LOCUS18438</name>
</gene>
<keyword evidence="5 12" id="KW-0812">Transmembrane</keyword>
<keyword evidence="10" id="KW-0739">Sodium transport</keyword>
<evidence type="ECO:0000256" key="6">
    <source>
        <dbReference type="ARBA" id="ARBA00022958"/>
    </source>
</evidence>
<keyword evidence="2" id="KW-0813">Transport</keyword>
<feature type="transmembrane region" description="Helical" evidence="12">
    <location>
        <begin position="140"/>
        <end position="162"/>
    </location>
</feature>
<organism evidence="14 15">
    <name type="scientific">Sphenostylis stenocarpa</name>
    <dbReference type="NCBI Taxonomy" id="92480"/>
    <lineage>
        <taxon>Eukaryota</taxon>
        <taxon>Viridiplantae</taxon>
        <taxon>Streptophyta</taxon>
        <taxon>Embryophyta</taxon>
        <taxon>Tracheophyta</taxon>
        <taxon>Spermatophyta</taxon>
        <taxon>Magnoliopsida</taxon>
        <taxon>eudicotyledons</taxon>
        <taxon>Gunneridae</taxon>
        <taxon>Pentapetalae</taxon>
        <taxon>rosids</taxon>
        <taxon>fabids</taxon>
        <taxon>Fabales</taxon>
        <taxon>Fabaceae</taxon>
        <taxon>Papilionoideae</taxon>
        <taxon>50 kb inversion clade</taxon>
        <taxon>NPAAA clade</taxon>
        <taxon>indigoferoid/millettioid clade</taxon>
        <taxon>Phaseoleae</taxon>
        <taxon>Sphenostylis</taxon>
    </lineage>
</organism>
<evidence type="ECO:0000313" key="14">
    <source>
        <dbReference type="EMBL" id="CAJ1960893.1"/>
    </source>
</evidence>
<feature type="transmembrane region" description="Helical" evidence="12">
    <location>
        <begin position="12"/>
        <end position="30"/>
    </location>
</feature>